<comment type="caution">
    <text evidence="5">The sequence shown here is derived from an EMBL/GenBank/DDBJ whole genome shotgun (WGS) entry which is preliminary data.</text>
</comment>
<keyword evidence="2" id="KW-0012">Acyltransferase</keyword>
<evidence type="ECO:0000256" key="1">
    <source>
        <dbReference type="ARBA" id="ARBA00022679"/>
    </source>
</evidence>
<evidence type="ECO:0000256" key="3">
    <source>
        <dbReference type="SAM" id="SignalP"/>
    </source>
</evidence>
<dbReference type="OrthoDB" id="9773494at2"/>
<dbReference type="PANTHER" id="PTHR12283">
    <property type="entry name" value="GLUTAMINYL-PEPTIDE CYCLOTRANSFERASE"/>
    <property type="match status" value="1"/>
</dbReference>
<dbReference type="Gene3D" id="3.40.630.10">
    <property type="entry name" value="Zn peptidases"/>
    <property type="match status" value="1"/>
</dbReference>
<dbReference type="AlphaFoldDB" id="A0A0L8ANZ9"/>
<dbReference type="InterPro" id="IPR007484">
    <property type="entry name" value="Peptidase_M28"/>
</dbReference>
<dbReference type="InterPro" id="IPR040234">
    <property type="entry name" value="QC/QCL"/>
</dbReference>
<dbReference type="RefSeq" id="WP_071426691.1">
    <property type="nucleotide sequence ID" value="NZ_JSVA01000004.1"/>
</dbReference>
<reference evidence="6" key="1">
    <citation type="submission" date="2014-11" db="EMBL/GenBank/DDBJ databases">
        <title>Genome sequencing of Roseivirga sp. D-25.</title>
        <authorList>
            <person name="Selvaratnam C."/>
            <person name="Thevarajoo S."/>
            <person name="Goh K.M."/>
            <person name="Eee R."/>
            <person name="Chan K.-G."/>
            <person name="Chong C.S."/>
        </authorList>
    </citation>
    <scope>NUCLEOTIDE SEQUENCE [LARGE SCALE GENOMIC DNA]</scope>
    <source>
        <strain evidence="6">D-25</strain>
    </source>
</reference>
<dbReference type="Proteomes" id="UP000036908">
    <property type="component" value="Unassembled WGS sequence"/>
</dbReference>
<dbReference type="GO" id="GO:0016603">
    <property type="term" value="F:glutaminyl-peptide cyclotransferase activity"/>
    <property type="evidence" value="ECO:0007669"/>
    <property type="project" value="TreeGrafter"/>
</dbReference>
<feature type="domain" description="Peptidase M28" evidence="4">
    <location>
        <begin position="106"/>
        <end position="331"/>
    </location>
</feature>
<dbReference type="PANTHER" id="PTHR12283:SF6">
    <property type="entry name" value="GLUTAMINYL-PEPTIDE CYCLOTRANSFERASE-RELATED"/>
    <property type="match status" value="1"/>
</dbReference>
<feature type="signal peptide" evidence="3">
    <location>
        <begin position="1"/>
        <end position="21"/>
    </location>
</feature>
<dbReference type="SUPFAM" id="SSF53187">
    <property type="entry name" value="Zn-dependent exopeptidases"/>
    <property type="match status" value="1"/>
</dbReference>
<evidence type="ECO:0000313" key="6">
    <source>
        <dbReference type="Proteomes" id="UP000036908"/>
    </source>
</evidence>
<name>A0A0L8ANZ9_9BACT</name>
<feature type="chain" id="PRO_5005580490" description="Peptidase M28 domain-containing protein" evidence="3">
    <location>
        <begin position="22"/>
        <end position="335"/>
    </location>
</feature>
<keyword evidence="1" id="KW-0808">Transferase</keyword>
<keyword evidence="6" id="KW-1185">Reference proteome</keyword>
<accession>A0A0L8ANZ9</accession>
<dbReference type="PATRIC" id="fig|1566026.4.peg.2435"/>
<organism evidence="5 6">
    <name type="scientific">Roseivirga seohaensis subsp. aquiponti</name>
    <dbReference type="NCBI Taxonomy" id="1566026"/>
    <lineage>
        <taxon>Bacteria</taxon>
        <taxon>Pseudomonadati</taxon>
        <taxon>Bacteroidota</taxon>
        <taxon>Cytophagia</taxon>
        <taxon>Cytophagales</taxon>
        <taxon>Roseivirgaceae</taxon>
        <taxon>Roseivirga</taxon>
    </lineage>
</organism>
<protein>
    <recommendedName>
        <fullName evidence="4">Peptidase M28 domain-containing protein</fullName>
    </recommendedName>
</protein>
<keyword evidence="3" id="KW-0732">Signal</keyword>
<dbReference type="EMBL" id="JSVA01000004">
    <property type="protein sequence ID" value="KOF04039.1"/>
    <property type="molecule type" value="Genomic_DNA"/>
</dbReference>
<gene>
    <name evidence="5" type="ORF">OB69_03330</name>
</gene>
<dbReference type="PROSITE" id="PS51257">
    <property type="entry name" value="PROKAR_LIPOPROTEIN"/>
    <property type="match status" value="1"/>
</dbReference>
<evidence type="ECO:0000259" key="4">
    <source>
        <dbReference type="Pfam" id="PF04389"/>
    </source>
</evidence>
<proteinExistence type="predicted"/>
<dbReference type="GO" id="GO:0008270">
    <property type="term" value="F:zinc ion binding"/>
    <property type="evidence" value="ECO:0007669"/>
    <property type="project" value="TreeGrafter"/>
</dbReference>
<evidence type="ECO:0000256" key="2">
    <source>
        <dbReference type="ARBA" id="ARBA00023315"/>
    </source>
</evidence>
<sequence length="335" mass="37787">MMVRHRLIFFLLIALFCSALACSESKNSENEKGNSKTLISAPAFNVDSIYSFIQKQVDFGPRVPNSEAHKAASEWFEEKFRSYGAKVYLQEFEEYTYSGVKVKLKNIVASFNPEKKKRLLLAAHWDTRPFADNDPENKRAPLDGANDGASGVGVLLEVARVIGSVQNPDVGIDIILFDGEDWGDAGEDFGRMKGDKDSWWCLGSQYWSKKTHIPNYTAYYGVLLDMVGAKDATFYFDGVSQENAGRILTQVWDIANELGHQKYFKQESVLQNGLIDDHVYVNKYARIPMIDIMDYRKAQNSFFPGHHTTQDNMEGISKATLQAVGETLLTVIFNE</sequence>
<dbReference type="Pfam" id="PF04389">
    <property type="entry name" value="Peptidase_M28"/>
    <property type="match status" value="1"/>
</dbReference>
<evidence type="ECO:0000313" key="5">
    <source>
        <dbReference type="EMBL" id="KOF04039.1"/>
    </source>
</evidence>